<dbReference type="InterPro" id="IPR008255">
    <property type="entry name" value="Pyr_nucl-diS_OxRdtase_2_AS"/>
</dbReference>
<dbReference type="InterPro" id="IPR036188">
    <property type="entry name" value="FAD/NAD-bd_sf"/>
</dbReference>
<dbReference type="AlphaFoldDB" id="A0A9D9IAI4"/>
<keyword evidence="2" id="KW-0285">Flavoprotein</keyword>
<evidence type="ECO:0000313" key="9">
    <source>
        <dbReference type="Proteomes" id="UP000810292"/>
    </source>
</evidence>
<proteinExistence type="inferred from homology"/>
<evidence type="ECO:0000256" key="6">
    <source>
        <dbReference type="ARBA" id="ARBA00023284"/>
    </source>
</evidence>
<sequence>EIENYPGTEKTSGYALAESFEKQAVEFGVRIEYWEAKSIEKDGDIFRVKTSGEDVTAKAVIYAAGARHRHLGCSGEEEYQGKGVSYCATCDGPFFKGKKIAVVGGGDTALTDAIYLSKLGSEVILIHRRNEFRGQKVLQDRIKERPNVRFELGKTVEAINGDGKNVKSLTLSDGSEIEADAVFIFVGIIPNSEILEGFAELDHGFVKTDGNMRTSVPGLFACGDVRTTPFRQVATAAGDGAIAAHSADEYIQSL</sequence>
<comment type="caution">
    <text evidence="8">The sequence shown here is derived from an EMBL/GenBank/DDBJ whole genome shotgun (WGS) entry which is preliminary data.</text>
</comment>
<dbReference type="EMBL" id="JADIMF010000036">
    <property type="protein sequence ID" value="MBO8468610.1"/>
    <property type="molecule type" value="Genomic_DNA"/>
</dbReference>
<feature type="domain" description="FAD/NAD(P)-binding" evidence="7">
    <location>
        <begin position="35"/>
        <end position="240"/>
    </location>
</feature>
<reference evidence="8" key="2">
    <citation type="journal article" date="2021" name="PeerJ">
        <title>Extensive microbial diversity within the chicken gut microbiome revealed by metagenomics and culture.</title>
        <authorList>
            <person name="Gilroy R."/>
            <person name="Ravi A."/>
            <person name="Getino M."/>
            <person name="Pursley I."/>
            <person name="Horton D.L."/>
            <person name="Alikhan N.F."/>
            <person name="Baker D."/>
            <person name="Gharbi K."/>
            <person name="Hall N."/>
            <person name="Watson M."/>
            <person name="Adriaenssens E.M."/>
            <person name="Foster-Nyarko E."/>
            <person name="Jarju S."/>
            <person name="Secka A."/>
            <person name="Antonio M."/>
            <person name="Oren A."/>
            <person name="Chaudhuri R.R."/>
            <person name="La Ragione R."/>
            <person name="Hildebrand F."/>
            <person name="Pallen M.J."/>
        </authorList>
    </citation>
    <scope>NUCLEOTIDE SEQUENCE</scope>
    <source>
        <strain evidence="8">14700</strain>
    </source>
</reference>
<dbReference type="SUPFAM" id="SSF51905">
    <property type="entry name" value="FAD/NAD(P)-binding domain"/>
    <property type="match status" value="1"/>
</dbReference>
<evidence type="ECO:0000256" key="4">
    <source>
        <dbReference type="ARBA" id="ARBA00023002"/>
    </source>
</evidence>
<dbReference type="PANTHER" id="PTHR48105">
    <property type="entry name" value="THIOREDOXIN REDUCTASE 1-RELATED-RELATED"/>
    <property type="match status" value="1"/>
</dbReference>
<protein>
    <submittedName>
        <fullName evidence="8">FAD-dependent oxidoreductase</fullName>
    </submittedName>
</protein>
<organism evidence="8 9">
    <name type="scientific">Candidatus Ornithospirochaeta stercoravium</name>
    <dbReference type="NCBI Taxonomy" id="2840897"/>
    <lineage>
        <taxon>Bacteria</taxon>
        <taxon>Pseudomonadati</taxon>
        <taxon>Spirochaetota</taxon>
        <taxon>Spirochaetia</taxon>
        <taxon>Spirochaetales</taxon>
        <taxon>Spirochaetaceae</taxon>
        <taxon>Spirochaetaceae incertae sedis</taxon>
        <taxon>Candidatus Ornithospirochaeta</taxon>
    </lineage>
</organism>
<reference evidence="8" key="1">
    <citation type="submission" date="2020-10" db="EMBL/GenBank/DDBJ databases">
        <authorList>
            <person name="Gilroy R."/>
        </authorList>
    </citation>
    <scope>NUCLEOTIDE SEQUENCE</scope>
    <source>
        <strain evidence="8">14700</strain>
    </source>
</reference>
<dbReference type="PRINTS" id="PR00368">
    <property type="entry name" value="FADPNR"/>
</dbReference>
<comment type="similarity">
    <text evidence="1">Belongs to the class-II pyridine nucleotide-disulfide oxidoreductase family.</text>
</comment>
<dbReference type="Pfam" id="PF07992">
    <property type="entry name" value="Pyr_redox_2"/>
    <property type="match status" value="1"/>
</dbReference>
<dbReference type="Proteomes" id="UP000810292">
    <property type="component" value="Unassembled WGS sequence"/>
</dbReference>
<gene>
    <name evidence="8" type="ORF">IAA72_02345</name>
</gene>
<dbReference type="InterPro" id="IPR050097">
    <property type="entry name" value="Ferredoxin-NADP_redctase_2"/>
</dbReference>
<dbReference type="Gene3D" id="3.50.50.60">
    <property type="entry name" value="FAD/NAD(P)-binding domain"/>
    <property type="match status" value="2"/>
</dbReference>
<evidence type="ECO:0000259" key="7">
    <source>
        <dbReference type="Pfam" id="PF07992"/>
    </source>
</evidence>
<feature type="non-terminal residue" evidence="8">
    <location>
        <position position="1"/>
    </location>
</feature>
<dbReference type="GO" id="GO:0016668">
    <property type="term" value="F:oxidoreductase activity, acting on a sulfur group of donors, NAD(P) as acceptor"/>
    <property type="evidence" value="ECO:0007669"/>
    <property type="project" value="UniProtKB-ARBA"/>
</dbReference>
<evidence type="ECO:0000256" key="1">
    <source>
        <dbReference type="ARBA" id="ARBA00009333"/>
    </source>
</evidence>
<accession>A0A9D9IAI4</accession>
<evidence type="ECO:0000256" key="5">
    <source>
        <dbReference type="ARBA" id="ARBA00023157"/>
    </source>
</evidence>
<keyword evidence="6" id="KW-0676">Redox-active center</keyword>
<keyword evidence="3" id="KW-0274">FAD</keyword>
<dbReference type="InterPro" id="IPR023753">
    <property type="entry name" value="FAD/NAD-binding_dom"/>
</dbReference>
<name>A0A9D9IAI4_9SPIO</name>
<keyword evidence="4" id="KW-0560">Oxidoreductase</keyword>
<keyword evidence="5" id="KW-1015">Disulfide bond</keyword>
<evidence type="ECO:0000256" key="2">
    <source>
        <dbReference type="ARBA" id="ARBA00022630"/>
    </source>
</evidence>
<dbReference type="PROSITE" id="PS00573">
    <property type="entry name" value="PYRIDINE_REDOX_2"/>
    <property type="match status" value="1"/>
</dbReference>
<evidence type="ECO:0000313" key="8">
    <source>
        <dbReference type="EMBL" id="MBO8468610.1"/>
    </source>
</evidence>
<dbReference type="PRINTS" id="PR00469">
    <property type="entry name" value="PNDRDTASEII"/>
</dbReference>
<evidence type="ECO:0000256" key="3">
    <source>
        <dbReference type="ARBA" id="ARBA00022827"/>
    </source>
</evidence>